<evidence type="ECO:0000259" key="2">
    <source>
        <dbReference type="Pfam" id="PF01425"/>
    </source>
</evidence>
<gene>
    <name evidence="3" type="ORF">AFUS01_LOCUS28680</name>
</gene>
<feature type="transmembrane region" description="Helical" evidence="1">
    <location>
        <begin position="12"/>
        <end position="31"/>
    </location>
</feature>
<protein>
    <recommendedName>
        <fullName evidence="2">Amidase domain-containing protein</fullName>
    </recommendedName>
</protein>
<sequence length="156" mass="17907">SDFIMKRQYYTPFVIFPAFYLVLNLLGQTYAECYNAECKEFSDARLRKQTERQAEFDKIREQFQSANQTDKSVLYKNIVELPFDVLIAKLQSRELKAAEVLSAFLDKSINVTDQFNCITEFVPGAMAMAEELDKSPTVKGPLHGLPVCFKDNNDIK</sequence>
<keyword evidence="1" id="KW-0812">Transmembrane</keyword>
<dbReference type="EMBL" id="CAJVCH010412996">
    <property type="protein sequence ID" value="CAG7818157.1"/>
    <property type="molecule type" value="Genomic_DNA"/>
</dbReference>
<feature type="non-terminal residue" evidence="3">
    <location>
        <position position="1"/>
    </location>
</feature>
<dbReference type="PANTHER" id="PTHR45847:SF6">
    <property type="entry name" value="FATTY ACID AMIDE HYDROLASE"/>
    <property type="match status" value="1"/>
</dbReference>
<evidence type="ECO:0000313" key="4">
    <source>
        <dbReference type="Proteomes" id="UP000708208"/>
    </source>
</evidence>
<keyword evidence="4" id="KW-1185">Reference proteome</keyword>
<name>A0A8J2PCH5_9HEXA</name>
<dbReference type="AlphaFoldDB" id="A0A8J2PCH5"/>
<feature type="domain" description="Amidase" evidence="2">
    <location>
        <begin position="99"/>
        <end position="156"/>
    </location>
</feature>
<accession>A0A8J2PCH5</accession>
<dbReference type="OrthoDB" id="6428749at2759"/>
<dbReference type="GO" id="GO:0017064">
    <property type="term" value="F:fatty acid amide hydrolase activity"/>
    <property type="evidence" value="ECO:0007669"/>
    <property type="project" value="TreeGrafter"/>
</dbReference>
<dbReference type="PANTHER" id="PTHR45847">
    <property type="entry name" value="FATTY ACID AMIDE HYDROLASE"/>
    <property type="match status" value="1"/>
</dbReference>
<keyword evidence="1" id="KW-0472">Membrane</keyword>
<dbReference type="Proteomes" id="UP000708208">
    <property type="component" value="Unassembled WGS sequence"/>
</dbReference>
<feature type="non-terminal residue" evidence="3">
    <location>
        <position position="156"/>
    </location>
</feature>
<organism evidence="3 4">
    <name type="scientific">Allacma fusca</name>
    <dbReference type="NCBI Taxonomy" id="39272"/>
    <lineage>
        <taxon>Eukaryota</taxon>
        <taxon>Metazoa</taxon>
        <taxon>Ecdysozoa</taxon>
        <taxon>Arthropoda</taxon>
        <taxon>Hexapoda</taxon>
        <taxon>Collembola</taxon>
        <taxon>Symphypleona</taxon>
        <taxon>Sminthuridae</taxon>
        <taxon>Allacma</taxon>
    </lineage>
</organism>
<dbReference type="GO" id="GO:0004040">
    <property type="term" value="F:amidase activity"/>
    <property type="evidence" value="ECO:0007669"/>
    <property type="project" value="TreeGrafter"/>
</dbReference>
<reference evidence="3" key="1">
    <citation type="submission" date="2021-06" db="EMBL/GenBank/DDBJ databases">
        <authorList>
            <person name="Hodson N. C."/>
            <person name="Mongue J. A."/>
            <person name="Jaron S. K."/>
        </authorList>
    </citation>
    <scope>NUCLEOTIDE SEQUENCE</scope>
</reference>
<proteinExistence type="predicted"/>
<comment type="caution">
    <text evidence="3">The sequence shown here is derived from an EMBL/GenBank/DDBJ whole genome shotgun (WGS) entry which is preliminary data.</text>
</comment>
<keyword evidence="1" id="KW-1133">Transmembrane helix</keyword>
<dbReference type="InterPro" id="IPR052096">
    <property type="entry name" value="Endocannabinoid_amidase"/>
</dbReference>
<evidence type="ECO:0000256" key="1">
    <source>
        <dbReference type="SAM" id="Phobius"/>
    </source>
</evidence>
<dbReference type="Pfam" id="PF01425">
    <property type="entry name" value="Amidase"/>
    <property type="match status" value="1"/>
</dbReference>
<dbReference type="InterPro" id="IPR023631">
    <property type="entry name" value="Amidase_dom"/>
</dbReference>
<evidence type="ECO:0000313" key="3">
    <source>
        <dbReference type="EMBL" id="CAG7818157.1"/>
    </source>
</evidence>
<dbReference type="GO" id="GO:0009062">
    <property type="term" value="P:fatty acid catabolic process"/>
    <property type="evidence" value="ECO:0007669"/>
    <property type="project" value="TreeGrafter"/>
</dbReference>